<dbReference type="EMBL" id="RJJD01000013">
    <property type="protein sequence ID" value="RNI24062.1"/>
    <property type="molecule type" value="Genomic_DNA"/>
</dbReference>
<dbReference type="Pfam" id="PF08808">
    <property type="entry name" value="RES"/>
    <property type="match status" value="1"/>
</dbReference>
<sequence>MVVYRLAKRQYVRDLSGTGGLYGSGRWHEKGTRILYTAGSFSLAKLEVLANTKILPKNYSLLVLEIPEDIARKELSAADLPANWNSFPHPKELAAFTEEWVKENKYLVMRVPSVHSPFEFNYLINPLHPEAGRLRILEDHPHEFDARLK</sequence>
<dbReference type="RefSeq" id="WP_123128150.1">
    <property type="nucleotide sequence ID" value="NZ_RJJD01000013.1"/>
</dbReference>
<organism evidence="2 3">
    <name type="scientific">Rufibacter latericius</name>
    <dbReference type="NCBI Taxonomy" id="2487040"/>
    <lineage>
        <taxon>Bacteria</taxon>
        <taxon>Pseudomonadati</taxon>
        <taxon>Bacteroidota</taxon>
        <taxon>Cytophagia</taxon>
        <taxon>Cytophagales</taxon>
        <taxon>Hymenobacteraceae</taxon>
        <taxon>Rufibacter</taxon>
    </lineage>
</organism>
<dbReference type="SMART" id="SM00953">
    <property type="entry name" value="RES"/>
    <property type="match status" value="1"/>
</dbReference>
<dbReference type="AlphaFoldDB" id="A0A3M9MER0"/>
<dbReference type="Proteomes" id="UP000272117">
    <property type="component" value="Unassembled WGS sequence"/>
</dbReference>
<comment type="caution">
    <text evidence="2">The sequence shown here is derived from an EMBL/GenBank/DDBJ whole genome shotgun (WGS) entry which is preliminary data.</text>
</comment>
<keyword evidence="3" id="KW-1185">Reference proteome</keyword>
<feature type="domain" description="RES" evidence="1">
    <location>
        <begin position="14"/>
        <end position="138"/>
    </location>
</feature>
<dbReference type="OrthoDB" id="9789501at2"/>
<evidence type="ECO:0000259" key="1">
    <source>
        <dbReference type="SMART" id="SM00953"/>
    </source>
</evidence>
<proteinExistence type="predicted"/>
<dbReference type="InterPro" id="IPR014914">
    <property type="entry name" value="RES_dom"/>
</dbReference>
<gene>
    <name evidence="2" type="ORF">EFB08_16930</name>
</gene>
<evidence type="ECO:0000313" key="3">
    <source>
        <dbReference type="Proteomes" id="UP000272117"/>
    </source>
</evidence>
<protein>
    <submittedName>
        <fullName evidence="2">RES domain-containing protein</fullName>
    </submittedName>
</protein>
<evidence type="ECO:0000313" key="2">
    <source>
        <dbReference type="EMBL" id="RNI24062.1"/>
    </source>
</evidence>
<accession>A0A3M9MER0</accession>
<reference evidence="2 3" key="1">
    <citation type="submission" date="2018-11" db="EMBL/GenBank/DDBJ databases">
        <title>Rufibacter latericius sp. nov., isolated from water in Baiyang Lake.</title>
        <authorList>
            <person name="Yang Y."/>
        </authorList>
    </citation>
    <scope>NUCLEOTIDE SEQUENCE [LARGE SCALE GENOMIC DNA]</scope>
    <source>
        <strain evidence="2 3">R-22-1c-1</strain>
    </source>
</reference>
<name>A0A3M9MER0_9BACT</name>